<dbReference type="EMBL" id="WIXE01024037">
    <property type="protein sequence ID" value="KAK5965977.1"/>
    <property type="molecule type" value="Genomic_DNA"/>
</dbReference>
<proteinExistence type="predicted"/>
<sequence>VTDIEPYIYIEHNCGYEGLDQKHYFSRGVPTEYVSPGNHSKKIYHMGDIELLTRDAPVQQFQRRTPTYDHRQFGKLSLHQQIIHCIPLYVA</sequence>
<name>A0AAN8ETY5_TRICO</name>
<evidence type="ECO:0000313" key="1">
    <source>
        <dbReference type="EMBL" id="KAK5965977.1"/>
    </source>
</evidence>
<gene>
    <name evidence="1" type="ORF">GCK32_020709</name>
</gene>
<protein>
    <submittedName>
        <fullName evidence="1">Uncharacterized protein</fullName>
    </submittedName>
</protein>
<comment type="caution">
    <text evidence="1">The sequence shown here is derived from an EMBL/GenBank/DDBJ whole genome shotgun (WGS) entry which is preliminary data.</text>
</comment>
<feature type="non-terminal residue" evidence="1">
    <location>
        <position position="1"/>
    </location>
</feature>
<feature type="non-terminal residue" evidence="1">
    <location>
        <position position="91"/>
    </location>
</feature>
<reference evidence="1 2" key="1">
    <citation type="submission" date="2019-10" db="EMBL/GenBank/DDBJ databases">
        <title>Assembly and Annotation for the nematode Trichostrongylus colubriformis.</title>
        <authorList>
            <person name="Martin J."/>
        </authorList>
    </citation>
    <scope>NUCLEOTIDE SEQUENCE [LARGE SCALE GENOMIC DNA]</scope>
    <source>
        <strain evidence="1">G859</strain>
        <tissue evidence="1">Whole worm</tissue>
    </source>
</reference>
<accession>A0AAN8ETY5</accession>
<dbReference type="Proteomes" id="UP001331761">
    <property type="component" value="Unassembled WGS sequence"/>
</dbReference>
<dbReference type="AlphaFoldDB" id="A0AAN8ETY5"/>
<keyword evidence="2" id="KW-1185">Reference proteome</keyword>
<organism evidence="1 2">
    <name type="scientific">Trichostrongylus colubriformis</name>
    <name type="common">Black scour worm</name>
    <dbReference type="NCBI Taxonomy" id="6319"/>
    <lineage>
        <taxon>Eukaryota</taxon>
        <taxon>Metazoa</taxon>
        <taxon>Ecdysozoa</taxon>
        <taxon>Nematoda</taxon>
        <taxon>Chromadorea</taxon>
        <taxon>Rhabditida</taxon>
        <taxon>Rhabditina</taxon>
        <taxon>Rhabditomorpha</taxon>
        <taxon>Strongyloidea</taxon>
        <taxon>Trichostrongylidae</taxon>
        <taxon>Trichostrongylus</taxon>
    </lineage>
</organism>
<evidence type="ECO:0000313" key="2">
    <source>
        <dbReference type="Proteomes" id="UP001331761"/>
    </source>
</evidence>